<proteinExistence type="predicted"/>
<dbReference type="RefSeq" id="WP_068242540.1">
    <property type="nucleotide sequence ID" value="NZ_LPUY01000058.1"/>
</dbReference>
<comment type="caution">
    <text evidence="1">The sequence shown here is derived from an EMBL/GenBank/DDBJ whole genome shotgun (WGS) entry which is preliminary data.</text>
</comment>
<keyword evidence="2" id="KW-1185">Reference proteome</keyword>
<dbReference type="EMBL" id="LPUY01000058">
    <property type="protein sequence ID" value="KUP93185.1"/>
    <property type="molecule type" value="Genomic_DNA"/>
</dbReference>
<reference evidence="1 2" key="1">
    <citation type="submission" date="2015-12" db="EMBL/GenBank/DDBJ databases">
        <title>Genome sequence of the marine Rhodobacteraceae strain O3.65, Candidatus Tritonibacter horizontis.</title>
        <authorList>
            <person name="Poehlein A."/>
            <person name="Giebel H.A."/>
            <person name="Voget S."/>
            <person name="Brinkhoff T."/>
        </authorList>
    </citation>
    <scope>NUCLEOTIDE SEQUENCE [LARGE SCALE GENOMIC DNA]</scope>
    <source>
        <strain evidence="1 2">O3.65</strain>
    </source>
</reference>
<organism evidence="1 2">
    <name type="scientific">Tritonibacter horizontis</name>
    <dbReference type="NCBI Taxonomy" id="1768241"/>
    <lineage>
        <taxon>Bacteria</taxon>
        <taxon>Pseudomonadati</taxon>
        <taxon>Pseudomonadota</taxon>
        <taxon>Alphaproteobacteria</taxon>
        <taxon>Rhodobacterales</taxon>
        <taxon>Paracoccaceae</taxon>
        <taxon>Tritonibacter</taxon>
    </lineage>
</organism>
<evidence type="ECO:0000313" key="2">
    <source>
        <dbReference type="Proteomes" id="UP000068382"/>
    </source>
</evidence>
<sequence length="135" mass="14986">MFFVRRAIWLLRLYTNVLLVGVMVVAVDVDMQARAAGRDISSYDRVAYLQTLQRRLRGEITADLMTPLDATMMGYRGVLQARLALLGGAPTQQAALMPEPRAPLPLLPQPQVQPLDVAEEAPSKPCVRRNNVLNC</sequence>
<gene>
    <name evidence="1" type="ORF">TRIHO_19420</name>
</gene>
<dbReference type="AlphaFoldDB" id="A0A132BXT0"/>
<accession>A0A132BXT0</accession>
<dbReference type="Proteomes" id="UP000068382">
    <property type="component" value="Unassembled WGS sequence"/>
</dbReference>
<name>A0A132BXT0_9RHOB</name>
<evidence type="ECO:0000313" key="1">
    <source>
        <dbReference type="EMBL" id="KUP93185.1"/>
    </source>
</evidence>
<protein>
    <submittedName>
        <fullName evidence="1">Uncharacterized protein</fullName>
    </submittedName>
</protein>